<dbReference type="GeneID" id="30998359"/>
<keyword evidence="5" id="KW-0236">DNA replication inhibitor</keyword>
<dbReference type="InterPro" id="IPR012923">
    <property type="entry name" value="Csm3"/>
</dbReference>
<evidence type="ECO:0000313" key="10">
    <source>
        <dbReference type="EMBL" id="ODV66660.1"/>
    </source>
</evidence>
<comment type="function">
    <text evidence="8">Plays an important role in the control of DNA replication and the maintenance of replication fork stability.</text>
</comment>
<dbReference type="PANTHER" id="PTHR13220">
    <property type="entry name" value="TIMELESS INTERACTING-RELATED"/>
    <property type="match status" value="1"/>
</dbReference>
<evidence type="ECO:0000259" key="9">
    <source>
        <dbReference type="Pfam" id="PF07962"/>
    </source>
</evidence>
<dbReference type="Pfam" id="PF07962">
    <property type="entry name" value="Swi3"/>
    <property type="match status" value="1"/>
</dbReference>
<keyword evidence="7 8" id="KW-0131">Cell cycle</keyword>
<feature type="non-terminal residue" evidence="10">
    <location>
        <position position="177"/>
    </location>
</feature>
<evidence type="ECO:0000256" key="8">
    <source>
        <dbReference type="RuleBase" id="RU366049"/>
    </source>
</evidence>
<dbReference type="OrthoDB" id="437078at2759"/>
<name>A0A1E4RHD0_9ASCO</name>
<evidence type="ECO:0000256" key="1">
    <source>
        <dbReference type="ARBA" id="ARBA00004123"/>
    </source>
</evidence>
<evidence type="ECO:0000256" key="5">
    <source>
        <dbReference type="ARBA" id="ARBA00022880"/>
    </source>
</evidence>
<dbReference type="PANTHER" id="PTHR13220:SF11">
    <property type="entry name" value="TIMELESS-INTERACTING PROTEIN"/>
    <property type="match status" value="1"/>
</dbReference>
<dbReference type="AlphaFoldDB" id="A0A1E4RHD0"/>
<comment type="similarity">
    <text evidence="2 8">Belongs to the CSM3 family.</text>
</comment>
<organism evidence="10 11">
    <name type="scientific">Hyphopichia burtonii NRRL Y-1933</name>
    <dbReference type="NCBI Taxonomy" id="984485"/>
    <lineage>
        <taxon>Eukaryota</taxon>
        <taxon>Fungi</taxon>
        <taxon>Dikarya</taxon>
        <taxon>Ascomycota</taxon>
        <taxon>Saccharomycotina</taxon>
        <taxon>Pichiomycetes</taxon>
        <taxon>Debaryomycetaceae</taxon>
        <taxon>Hyphopichia</taxon>
    </lineage>
</organism>
<evidence type="ECO:0000256" key="7">
    <source>
        <dbReference type="ARBA" id="ARBA00023306"/>
    </source>
</evidence>
<comment type="subunit">
    <text evidence="3">Component of the fork protection complex (FPC) consisting of TOF1 and CSM3.</text>
</comment>
<dbReference type="GO" id="GO:0043111">
    <property type="term" value="P:replication fork arrest"/>
    <property type="evidence" value="ECO:0007669"/>
    <property type="project" value="TreeGrafter"/>
</dbReference>
<feature type="domain" description="Chromosome segregation in meiosis protein 3" evidence="9">
    <location>
        <begin position="22"/>
        <end position="132"/>
    </location>
</feature>
<sequence>VEEDALGLDQTIKIHKSHKIAKIDNDRLLNKPTGLKYIIKNHPKLIKNLKNRDSRFNKKIQKTKFSSSQLKNLKLQQSYDNLELVLHFYQLWCHSLFPKANFKDCIQLLRNFGSGPNAASLKIYRKGLIEKEINDYKRANGIIVHSNEKSDNQDLFDHINKQIDDDDELYADPEQPN</sequence>
<dbReference type="RefSeq" id="XP_020075727.1">
    <property type="nucleotide sequence ID" value="XM_020223810.1"/>
</dbReference>
<dbReference type="GO" id="GO:0031298">
    <property type="term" value="C:replication fork protection complex"/>
    <property type="evidence" value="ECO:0007669"/>
    <property type="project" value="TreeGrafter"/>
</dbReference>
<accession>A0A1E4RHD0</accession>
<evidence type="ECO:0000256" key="3">
    <source>
        <dbReference type="ARBA" id="ARBA00011217"/>
    </source>
</evidence>
<gene>
    <name evidence="10" type="ORF">HYPBUDRAFT_88185</name>
</gene>
<keyword evidence="11" id="KW-1185">Reference proteome</keyword>
<evidence type="ECO:0000256" key="6">
    <source>
        <dbReference type="ARBA" id="ARBA00023242"/>
    </source>
</evidence>
<dbReference type="GO" id="GO:0003677">
    <property type="term" value="F:DNA binding"/>
    <property type="evidence" value="ECO:0007669"/>
    <property type="project" value="TreeGrafter"/>
</dbReference>
<comment type="subcellular location">
    <subcellularLocation>
        <location evidence="1 8">Nucleus</location>
    </subcellularLocation>
</comment>
<dbReference type="InterPro" id="IPR040038">
    <property type="entry name" value="TIPIN/Csm3/Swi3"/>
</dbReference>
<proteinExistence type="inferred from homology"/>
<dbReference type="GO" id="GO:0006974">
    <property type="term" value="P:DNA damage response"/>
    <property type="evidence" value="ECO:0007669"/>
    <property type="project" value="UniProtKB-KW"/>
</dbReference>
<dbReference type="Proteomes" id="UP000095085">
    <property type="component" value="Unassembled WGS sequence"/>
</dbReference>
<dbReference type="GO" id="GO:0000076">
    <property type="term" value="P:DNA replication checkpoint signaling"/>
    <property type="evidence" value="ECO:0007669"/>
    <property type="project" value="UniProtKB-UniRule"/>
</dbReference>
<protein>
    <recommendedName>
        <fullName evidence="8">Chromosome segregation in meiosis protein</fullName>
    </recommendedName>
</protein>
<evidence type="ECO:0000313" key="11">
    <source>
        <dbReference type="Proteomes" id="UP000095085"/>
    </source>
</evidence>
<evidence type="ECO:0000256" key="2">
    <source>
        <dbReference type="ARBA" id="ARBA00006075"/>
    </source>
</evidence>
<reference evidence="11" key="1">
    <citation type="submission" date="2016-05" db="EMBL/GenBank/DDBJ databases">
        <title>Comparative genomics of biotechnologically important yeasts.</title>
        <authorList>
            <consortium name="DOE Joint Genome Institute"/>
            <person name="Riley R."/>
            <person name="Haridas S."/>
            <person name="Wolfe K.H."/>
            <person name="Lopes M.R."/>
            <person name="Hittinger C.T."/>
            <person name="Goker M."/>
            <person name="Salamov A."/>
            <person name="Wisecaver J."/>
            <person name="Long T.M."/>
            <person name="Aerts A.L."/>
            <person name="Barry K."/>
            <person name="Choi C."/>
            <person name="Clum A."/>
            <person name="Coughlan A.Y."/>
            <person name="Deshpande S."/>
            <person name="Douglass A.P."/>
            <person name="Hanson S.J."/>
            <person name="Klenk H.-P."/>
            <person name="Labutti K."/>
            <person name="Lapidus A."/>
            <person name="Lindquist E."/>
            <person name="Lipzen A."/>
            <person name="Meier-Kolthoff J.P."/>
            <person name="Ohm R.A."/>
            <person name="Otillar R.P."/>
            <person name="Pangilinan J."/>
            <person name="Peng Y."/>
            <person name="Rokas A."/>
            <person name="Rosa C.A."/>
            <person name="Scheuner C."/>
            <person name="Sibirny A.A."/>
            <person name="Slot J.C."/>
            <person name="Stielow J.B."/>
            <person name="Sun H."/>
            <person name="Kurtzman C.P."/>
            <person name="Blackwell M."/>
            <person name="Grigoriev I.V."/>
            <person name="Jeffries T.W."/>
        </authorList>
    </citation>
    <scope>NUCLEOTIDE SEQUENCE [LARGE SCALE GENOMIC DNA]</scope>
    <source>
        <strain evidence="11">NRRL Y-1933</strain>
    </source>
</reference>
<keyword evidence="4 8" id="KW-0227">DNA damage</keyword>
<dbReference type="STRING" id="984485.A0A1E4RHD0"/>
<dbReference type="GO" id="GO:0031297">
    <property type="term" value="P:replication fork processing"/>
    <property type="evidence" value="ECO:0007669"/>
    <property type="project" value="UniProtKB-UniRule"/>
</dbReference>
<feature type="non-terminal residue" evidence="10">
    <location>
        <position position="1"/>
    </location>
</feature>
<dbReference type="EMBL" id="KV454542">
    <property type="protein sequence ID" value="ODV66660.1"/>
    <property type="molecule type" value="Genomic_DNA"/>
</dbReference>
<keyword evidence="6 8" id="KW-0539">Nucleus</keyword>
<evidence type="ECO:0000256" key="4">
    <source>
        <dbReference type="ARBA" id="ARBA00022763"/>
    </source>
</evidence>